<keyword evidence="1 2" id="KW-0597">Phosphoprotein</keyword>
<evidence type="ECO:0000313" key="5">
    <source>
        <dbReference type="Proteomes" id="UP000285710"/>
    </source>
</evidence>
<comment type="caution">
    <text evidence="4">The sequence shown here is derived from an EMBL/GenBank/DDBJ whole genome shotgun (WGS) entry which is preliminary data.</text>
</comment>
<organism evidence="4 5">
    <name type="scientific">Paenirhodobacter populi</name>
    <dbReference type="NCBI Taxonomy" id="2306993"/>
    <lineage>
        <taxon>Bacteria</taxon>
        <taxon>Pseudomonadati</taxon>
        <taxon>Pseudomonadota</taxon>
        <taxon>Alphaproteobacteria</taxon>
        <taxon>Rhodobacterales</taxon>
        <taxon>Rhodobacter group</taxon>
        <taxon>Paenirhodobacter</taxon>
    </lineage>
</organism>
<dbReference type="InterPro" id="IPR011006">
    <property type="entry name" value="CheY-like_superfamily"/>
</dbReference>
<reference evidence="4 5" key="2">
    <citation type="submission" date="2019-01" db="EMBL/GenBank/DDBJ databases">
        <authorList>
            <person name="Li Y."/>
        </authorList>
    </citation>
    <scope>NUCLEOTIDE SEQUENCE [LARGE SCALE GENOMIC DNA]</scope>
    <source>
        <strain evidence="4 5">2D-5</strain>
    </source>
</reference>
<reference evidence="4 5" key="1">
    <citation type="submission" date="2019-01" db="EMBL/GenBank/DDBJ databases">
        <title>Sinorhodobacter populi sp. nov. isolated from the symptomatic bark tissue of Populus euramericana canker.</title>
        <authorList>
            <person name="Xu G."/>
        </authorList>
    </citation>
    <scope>NUCLEOTIDE SEQUENCE [LARGE SCALE GENOMIC DNA]</scope>
    <source>
        <strain evidence="4 5">2D-5</strain>
    </source>
</reference>
<keyword evidence="5" id="KW-1185">Reference proteome</keyword>
<dbReference type="RefSeq" id="WP_128185328.1">
    <property type="nucleotide sequence ID" value="NZ_SAUV01000015.1"/>
</dbReference>
<dbReference type="CDD" id="cd00156">
    <property type="entry name" value="REC"/>
    <property type="match status" value="1"/>
</dbReference>
<dbReference type="InterPro" id="IPR050595">
    <property type="entry name" value="Bact_response_regulator"/>
</dbReference>
<evidence type="ECO:0000256" key="2">
    <source>
        <dbReference type="PROSITE-ProRule" id="PRU00169"/>
    </source>
</evidence>
<proteinExistence type="predicted"/>
<dbReference type="EMBL" id="SAUW01000010">
    <property type="protein sequence ID" value="RWR11738.1"/>
    <property type="molecule type" value="Genomic_DNA"/>
</dbReference>
<dbReference type="Proteomes" id="UP000285710">
    <property type="component" value="Unassembled WGS sequence"/>
</dbReference>
<dbReference type="AlphaFoldDB" id="A0A443IUG5"/>
<dbReference type="PANTHER" id="PTHR44591">
    <property type="entry name" value="STRESS RESPONSE REGULATOR PROTEIN 1"/>
    <property type="match status" value="1"/>
</dbReference>
<feature type="modified residue" description="4-aspartylphosphate" evidence="2">
    <location>
        <position position="73"/>
    </location>
</feature>
<dbReference type="SMART" id="SM00448">
    <property type="entry name" value="REC"/>
    <property type="match status" value="1"/>
</dbReference>
<evidence type="ECO:0000256" key="1">
    <source>
        <dbReference type="ARBA" id="ARBA00022553"/>
    </source>
</evidence>
<dbReference type="PROSITE" id="PS50110">
    <property type="entry name" value="RESPONSE_REGULATORY"/>
    <property type="match status" value="1"/>
</dbReference>
<name>A0A443IUG5_9RHOB</name>
<dbReference type="Gene3D" id="3.40.50.2300">
    <property type="match status" value="1"/>
</dbReference>
<gene>
    <name evidence="4" type="ORF">D2T33_10900</name>
</gene>
<evidence type="ECO:0000313" key="4">
    <source>
        <dbReference type="EMBL" id="RWR11738.1"/>
    </source>
</evidence>
<evidence type="ECO:0000259" key="3">
    <source>
        <dbReference type="PROSITE" id="PS50110"/>
    </source>
</evidence>
<sequence>MTDKLEDLFIQRSPTADRPLLGLTVLVVEDSRFASEALRLMTQRSGARMRRADCLRAAQRHLQTYRPGAVIVDMGLPDGDGADLIRAIRGANGQAPVVLGLSGDPSRREEAMEAGADGFLAKPLESLVRFQQALLAAMPTAVRPPPRLLPEEALTPDPIALRDDLNEAARLLALRPDAAATGYLSQFLSGVARLSRDEPLEHAAQALRDGLPSPAALTHAAHLVQSRLAAGSSF</sequence>
<dbReference type="PANTHER" id="PTHR44591:SF3">
    <property type="entry name" value="RESPONSE REGULATORY DOMAIN-CONTAINING PROTEIN"/>
    <property type="match status" value="1"/>
</dbReference>
<dbReference type="GO" id="GO:0000160">
    <property type="term" value="P:phosphorelay signal transduction system"/>
    <property type="evidence" value="ECO:0007669"/>
    <property type="project" value="InterPro"/>
</dbReference>
<accession>A0A443IUG5</accession>
<dbReference type="SUPFAM" id="SSF52172">
    <property type="entry name" value="CheY-like"/>
    <property type="match status" value="1"/>
</dbReference>
<dbReference type="InterPro" id="IPR001789">
    <property type="entry name" value="Sig_transdc_resp-reg_receiver"/>
</dbReference>
<dbReference type="Pfam" id="PF00072">
    <property type="entry name" value="Response_reg"/>
    <property type="match status" value="1"/>
</dbReference>
<protein>
    <submittedName>
        <fullName evidence="4">Response regulator</fullName>
    </submittedName>
</protein>
<feature type="domain" description="Response regulatory" evidence="3">
    <location>
        <begin position="24"/>
        <end position="137"/>
    </location>
</feature>